<dbReference type="OrthoDB" id="3237250at2759"/>
<feature type="non-terminal residue" evidence="1">
    <location>
        <position position="197"/>
    </location>
</feature>
<sequence length="197" mass="22818">MKPGLSSSKIDHSFGHAFLRNGEIYYSPNCSRRVAVPEYHENNPYPFHCQDARYERFLSPTWWTRPYHYLAFVPLRPSFDGLVFGCLREFVPHIISYGDGDKYGLASEKVSQWKDLEDGLLMIAFLLNKHHRTQIRAALKPPLPSFLGFGKAYREHCSARLSIAASRDWFLMWMALISGKMANILSLNEPEEAKDWF</sequence>
<proteinExistence type="predicted"/>
<evidence type="ECO:0000313" key="2">
    <source>
        <dbReference type="Proteomes" id="UP000283269"/>
    </source>
</evidence>
<dbReference type="EMBL" id="NHYD01002921">
    <property type="protein sequence ID" value="PPQ84175.1"/>
    <property type="molecule type" value="Genomic_DNA"/>
</dbReference>
<dbReference type="AlphaFoldDB" id="A0A409X068"/>
<evidence type="ECO:0000313" key="1">
    <source>
        <dbReference type="EMBL" id="PPQ84175.1"/>
    </source>
</evidence>
<accession>A0A409X068</accession>
<reference evidence="1 2" key="1">
    <citation type="journal article" date="2018" name="Evol. Lett.">
        <title>Horizontal gene cluster transfer increased hallucinogenic mushroom diversity.</title>
        <authorList>
            <person name="Reynolds H.T."/>
            <person name="Vijayakumar V."/>
            <person name="Gluck-Thaler E."/>
            <person name="Korotkin H.B."/>
            <person name="Matheny P.B."/>
            <person name="Slot J.C."/>
        </authorList>
    </citation>
    <scope>NUCLEOTIDE SEQUENCE [LARGE SCALE GENOMIC DNA]</scope>
    <source>
        <strain evidence="1 2">2631</strain>
    </source>
</reference>
<protein>
    <submittedName>
        <fullName evidence="1">Uncharacterized protein</fullName>
    </submittedName>
</protein>
<keyword evidence="2" id="KW-1185">Reference proteome</keyword>
<name>A0A409X068_PSICY</name>
<dbReference type="InParanoid" id="A0A409X068"/>
<gene>
    <name evidence="1" type="ORF">CVT25_002457</name>
</gene>
<organism evidence="1 2">
    <name type="scientific">Psilocybe cyanescens</name>
    <dbReference type="NCBI Taxonomy" id="93625"/>
    <lineage>
        <taxon>Eukaryota</taxon>
        <taxon>Fungi</taxon>
        <taxon>Dikarya</taxon>
        <taxon>Basidiomycota</taxon>
        <taxon>Agaricomycotina</taxon>
        <taxon>Agaricomycetes</taxon>
        <taxon>Agaricomycetidae</taxon>
        <taxon>Agaricales</taxon>
        <taxon>Agaricineae</taxon>
        <taxon>Strophariaceae</taxon>
        <taxon>Psilocybe</taxon>
    </lineage>
</organism>
<dbReference type="Proteomes" id="UP000283269">
    <property type="component" value="Unassembled WGS sequence"/>
</dbReference>
<comment type="caution">
    <text evidence="1">The sequence shown here is derived from an EMBL/GenBank/DDBJ whole genome shotgun (WGS) entry which is preliminary data.</text>
</comment>